<dbReference type="PRINTS" id="PR00111">
    <property type="entry name" value="ABHYDROLASE"/>
</dbReference>
<dbReference type="GO" id="GO:0016787">
    <property type="term" value="F:hydrolase activity"/>
    <property type="evidence" value="ECO:0007669"/>
    <property type="project" value="UniProtKB-KW"/>
</dbReference>
<keyword evidence="2" id="KW-0378">Hydrolase</keyword>
<feature type="domain" description="AB hydrolase-1" evidence="1">
    <location>
        <begin position="41"/>
        <end position="273"/>
    </location>
</feature>
<evidence type="ECO:0000313" key="3">
    <source>
        <dbReference type="Proteomes" id="UP000033588"/>
    </source>
</evidence>
<evidence type="ECO:0000313" key="2">
    <source>
        <dbReference type="EMBL" id="KJZ39335.1"/>
    </source>
</evidence>
<reference evidence="2 3" key="1">
    <citation type="submission" date="2015-03" db="EMBL/GenBank/DDBJ databases">
        <title>Comparative genomics of Pseudomonas insights into diversity of traits involved in vanlence and defense.</title>
        <authorList>
            <person name="Qin Y."/>
        </authorList>
    </citation>
    <scope>NUCLEOTIDE SEQUENCE [LARGE SCALE GENOMIC DNA]</scope>
    <source>
        <strain evidence="2 3">C8</strain>
    </source>
</reference>
<dbReference type="PANTHER" id="PTHR43433">
    <property type="entry name" value="HYDROLASE, ALPHA/BETA FOLD FAMILY PROTEIN"/>
    <property type="match status" value="1"/>
</dbReference>
<dbReference type="Proteomes" id="UP000033588">
    <property type="component" value="Unassembled WGS sequence"/>
</dbReference>
<dbReference type="EMBL" id="LACC01000038">
    <property type="protein sequence ID" value="KJZ39335.1"/>
    <property type="molecule type" value="Genomic_DNA"/>
</dbReference>
<dbReference type="PANTHER" id="PTHR43433:SF5">
    <property type="entry name" value="AB HYDROLASE-1 DOMAIN-CONTAINING PROTEIN"/>
    <property type="match status" value="1"/>
</dbReference>
<dbReference type="OrthoDB" id="7958481at2"/>
<dbReference type="InterPro" id="IPR050471">
    <property type="entry name" value="AB_hydrolase"/>
</dbReference>
<gene>
    <name evidence="2" type="ORF">VC35_25260</name>
</gene>
<dbReference type="Gene3D" id="3.40.50.1820">
    <property type="entry name" value="alpha/beta hydrolase"/>
    <property type="match status" value="1"/>
</dbReference>
<dbReference type="Pfam" id="PF00561">
    <property type="entry name" value="Abhydrolase_1"/>
    <property type="match status" value="1"/>
</dbReference>
<comment type="caution">
    <text evidence="2">The sequence shown here is derived from an EMBL/GenBank/DDBJ whole genome shotgun (WGS) entry which is preliminary data.</text>
</comment>
<dbReference type="RefSeq" id="WP_046043305.1">
    <property type="nucleotide sequence ID" value="NZ_LACC01000038.1"/>
</dbReference>
<proteinExistence type="predicted"/>
<name>A0A0F4T5S8_PSEFL</name>
<sequence length="298" mass="32042">MTHSDTHLGSGTSYVTAVNRSINVAGTVFAYRDLGPRSAVPLILLNHWGAVLDNFDPLIIDGLASKHRVIATDYRGIGASGGTAPVTIDEMARDAIALIHGLGLEKVDLIGFSLGGFVAQDIVLKAPDLVRKLILAGTGPAGGKDIDKVGAASWPLMIKGLLTLRDPKFYLFFTASTNGRQAAKAFLKRLKERKTDRDKGPTPSAFSRQLKAIKAWGRQAPQDLGSIRIPVLIANGDNDIMVPTVNSTDMARRIPNSQLIIYEDAGHGAIFQNHANFVAQALAFLDPEHPDKTLPDLH</sequence>
<dbReference type="SUPFAM" id="SSF53474">
    <property type="entry name" value="alpha/beta-Hydrolases"/>
    <property type="match status" value="1"/>
</dbReference>
<organism evidence="2 3">
    <name type="scientific">Pseudomonas fluorescens</name>
    <dbReference type="NCBI Taxonomy" id="294"/>
    <lineage>
        <taxon>Bacteria</taxon>
        <taxon>Pseudomonadati</taxon>
        <taxon>Pseudomonadota</taxon>
        <taxon>Gammaproteobacteria</taxon>
        <taxon>Pseudomonadales</taxon>
        <taxon>Pseudomonadaceae</taxon>
        <taxon>Pseudomonas</taxon>
    </lineage>
</organism>
<dbReference type="AlphaFoldDB" id="A0A0F4T5S8"/>
<evidence type="ECO:0000259" key="1">
    <source>
        <dbReference type="Pfam" id="PF00561"/>
    </source>
</evidence>
<protein>
    <submittedName>
        <fullName evidence="2">Alpha/beta hydrolase</fullName>
    </submittedName>
</protein>
<dbReference type="InterPro" id="IPR000073">
    <property type="entry name" value="AB_hydrolase_1"/>
</dbReference>
<accession>A0A0F4T5S8</accession>
<dbReference type="PATRIC" id="fig|294.132.peg.4375"/>
<dbReference type="InterPro" id="IPR029058">
    <property type="entry name" value="AB_hydrolase_fold"/>
</dbReference>